<organism evidence="3 4">
    <name type="scientific">Sporosarcina pasteurii</name>
    <name type="common">Bacillus pasteurii</name>
    <dbReference type="NCBI Taxonomy" id="1474"/>
    <lineage>
        <taxon>Bacteria</taxon>
        <taxon>Bacillati</taxon>
        <taxon>Bacillota</taxon>
        <taxon>Bacilli</taxon>
        <taxon>Bacillales</taxon>
        <taxon>Caryophanaceae</taxon>
        <taxon>Sporosarcina</taxon>
    </lineage>
</organism>
<feature type="region of interest" description="Disordered" evidence="1">
    <location>
        <begin position="202"/>
        <end position="256"/>
    </location>
</feature>
<sequence length="365" mass="40697">MRSRILALMLVVVAVVLAACGTPSKEDVTKKLSGKWNDTKGYELQATMEIKTGAEPRVYDVEVWHTKPDFYRVNVTQDGSGDSQMIVRNEDGVFVVAPSLGKTYKFQSDWPEQNSQAYLIGSLSEDIIADANATMTEEDKTYIFETVTRNNHKKVLPTQEIHIDKKTLLPKHVSILDENKEEQIKITFKKITLGTDRQTEDYAVEQSADEEKPQKDPKADAEAEGAEAEGVESEDEEANTEDEGTEADSSDEQTSFNTYYPTVEWEGVTLIDEEAVKTESGTRIFMTFGDAKKYTIVQERAMPSDNSLPVSMDGDPVDLGFTVAAITDKSIRWESDGISFFIASDMLTRDEMIEVALSMSAGEMK</sequence>
<dbReference type="SUPFAM" id="SSF89392">
    <property type="entry name" value="Prokaryotic lipoproteins and lipoprotein localization factors"/>
    <property type="match status" value="1"/>
</dbReference>
<feature type="signal peptide" evidence="2">
    <location>
        <begin position="1"/>
        <end position="18"/>
    </location>
</feature>
<dbReference type="InterPro" id="IPR052944">
    <property type="entry name" value="Sporulation_related"/>
</dbReference>
<keyword evidence="2" id="KW-0732">Signal</keyword>
<dbReference type="RefSeq" id="WP_115363352.1">
    <property type="nucleotide sequence ID" value="NZ_CP160452.1"/>
</dbReference>
<keyword evidence="4" id="KW-1185">Reference proteome</keyword>
<accession>A0A380CGA3</accession>
<feature type="chain" id="PRO_5038873979" evidence="2">
    <location>
        <begin position="19"/>
        <end position="365"/>
    </location>
</feature>
<evidence type="ECO:0000313" key="3">
    <source>
        <dbReference type="EMBL" id="SUJ20218.1"/>
    </source>
</evidence>
<evidence type="ECO:0000256" key="2">
    <source>
        <dbReference type="SAM" id="SignalP"/>
    </source>
</evidence>
<dbReference type="PANTHER" id="PTHR37507:SF2">
    <property type="entry name" value="SPORULATION PROTEIN YDCC"/>
    <property type="match status" value="1"/>
</dbReference>
<reference evidence="3 4" key="1">
    <citation type="submission" date="2018-06" db="EMBL/GenBank/DDBJ databases">
        <authorList>
            <consortium name="Pathogen Informatics"/>
            <person name="Doyle S."/>
        </authorList>
    </citation>
    <scope>NUCLEOTIDE SEQUENCE [LARGE SCALE GENOMIC DNA]</scope>
    <source>
        <strain evidence="4">ATCC 11859 / DSM 33 / NCIB 8841 / NCTC 4822</strain>
    </source>
</reference>
<dbReference type="EMBL" id="UGYZ01000002">
    <property type="protein sequence ID" value="SUJ20218.1"/>
    <property type="molecule type" value="Genomic_DNA"/>
</dbReference>
<dbReference type="Gene3D" id="2.50.20.10">
    <property type="entry name" value="Lipoprotein localisation LolA/LolB/LppX"/>
    <property type="match status" value="1"/>
</dbReference>
<dbReference type="PROSITE" id="PS51257">
    <property type="entry name" value="PROKAR_LIPOPROTEIN"/>
    <property type="match status" value="1"/>
</dbReference>
<dbReference type="AlphaFoldDB" id="A0A380CGA3"/>
<gene>
    <name evidence="3" type="ORF">NCTC4822_02970</name>
</gene>
<keyword evidence="3" id="KW-0449">Lipoprotein</keyword>
<evidence type="ECO:0000256" key="1">
    <source>
        <dbReference type="SAM" id="MobiDB-lite"/>
    </source>
</evidence>
<evidence type="ECO:0000313" key="4">
    <source>
        <dbReference type="Proteomes" id="UP000254519"/>
    </source>
</evidence>
<name>A0A380CGA3_SPOPA</name>
<dbReference type="OrthoDB" id="9785380at2"/>
<dbReference type="Proteomes" id="UP000254519">
    <property type="component" value="Unassembled WGS sequence"/>
</dbReference>
<feature type="compositionally biased region" description="Basic and acidic residues" evidence="1">
    <location>
        <begin position="209"/>
        <end position="221"/>
    </location>
</feature>
<protein>
    <submittedName>
        <fullName evidence="3">Outer membrane lipoprotein-sorting protein</fullName>
    </submittedName>
</protein>
<feature type="compositionally biased region" description="Acidic residues" evidence="1">
    <location>
        <begin position="222"/>
        <end position="251"/>
    </location>
</feature>
<dbReference type="InterPro" id="IPR029046">
    <property type="entry name" value="LolA/LolB/LppX"/>
</dbReference>
<proteinExistence type="predicted"/>
<dbReference type="PANTHER" id="PTHR37507">
    <property type="entry name" value="SPORULATION PROTEIN YDCC"/>
    <property type="match status" value="1"/>
</dbReference>